<dbReference type="RefSeq" id="WP_311662770.1">
    <property type="nucleotide sequence ID" value="NZ_JAVRHT010000012.1"/>
</dbReference>
<evidence type="ECO:0000313" key="3">
    <source>
        <dbReference type="Proteomes" id="UP001267426"/>
    </source>
</evidence>
<organism evidence="2 3">
    <name type="scientific">Rubrivirga litoralis</name>
    <dbReference type="NCBI Taxonomy" id="3075598"/>
    <lineage>
        <taxon>Bacteria</taxon>
        <taxon>Pseudomonadati</taxon>
        <taxon>Rhodothermota</taxon>
        <taxon>Rhodothermia</taxon>
        <taxon>Rhodothermales</taxon>
        <taxon>Rubricoccaceae</taxon>
        <taxon>Rubrivirga</taxon>
    </lineage>
</organism>
<sequence length="110" mass="11835">MRSARVLMHGVPAGCLTEGEGGYTLTYEPGYEGPPVSLTLSVRPEPYRFDRFPPFFDGLLPEGWQLEALLRQAKLDRSDLFGQLLAVGEDPVGAVSVFPDVAEASPGASP</sequence>
<comment type="caution">
    <text evidence="2">The sequence shown here is derived from an EMBL/GenBank/DDBJ whole genome shotgun (WGS) entry which is preliminary data.</text>
</comment>
<feature type="domain" description="HipA N-terminal subdomain 1" evidence="1">
    <location>
        <begin position="5"/>
        <end position="97"/>
    </location>
</feature>
<dbReference type="EMBL" id="JAVRHT010000012">
    <property type="protein sequence ID" value="MDT0631427.1"/>
    <property type="molecule type" value="Genomic_DNA"/>
</dbReference>
<accession>A0ABU3BQ61</accession>
<evidence type="ECO:0000259" key="1">
    <source>
        <dbReference type="Pfam" id="PF13657"/>
    </source>
</evidence>
<proteinExistence type="predicted"/>
<dbReference type="InterPro" id="IPR017508">
    <property type="entry name" value="HipA_N1"/>
</dbReference>
<reference evidence="2 3" key="1">
    <citation type="submission" date="2023-09" db="EMBL/GenBank/DDBJ databases">
        <authorList>
            <person name="Rey-Velasco X."/>
        </authorList>
    </citation>
    <scope>NUCLEOTIDE SEQUENCE [LARGE SCALE GENOMIC DNA]</scope>
    <source>
        <strain evidence="2 3">F394</strain>
    </source>
</reference>
<protein>
    <submittedName>
        <fullName evidence="2">HipA N-terminal domain-containing protein</fullName>
    </submittedName>
</protein>
<name>A0ABU3BQ61_9BACT</name>
<keyword evidence="3" id="KW-1185">Reference proteome</keyword>
<evidence type="ECO:0000313" key="2">
    <source>
        <dbReference type="EMBL" id="MDT0631427.1"/>
    </source>
</evidence>
<dbReference type="Proteomes" id="UP001267426">
    <property type="component" value="Unassembled WGS sequence"/>
</dbReference>
<dbReference type="Pfam" id="PF13657">
    <property type="entry name" value="Couple_hipA"/>
    <property type="match status" value="1"/>
</dbReference>
<gene>
    <name evidence="2" type="ORF">RM540_06650</name>
</gene>
<dbReference type="NCBIfam" id="TIGR03071">
    <property type="entry name" value="couple_hipA"/>
    <property type="match status" value="1"/>
</dbReference>